<evidence type="ECO:0000313" key="2">
    <source>
        <dbReference type="EMBL" id="MBW0574351.1"/>
    </source>
</evidence>
<proteinExistence type="predicted"/>
<sequence>MVNIDPRLIMQDKDITQLNLQNSKIGIRKSEQDLSKELIQEPKEEPGIYLQENNNLFHIPTINKDPIFPEYPQHLKAFNPKRKVKNEIQTESKDIKQVMTSEKERDINKNEDLISPKTKDSINTRNNIEKDSMENHPHPNGMSNCFP</sequence>
<feature type="region of interest" description="Disordered" evidence="1">
    <location>
        <begin position="96"/>
        <end position="147"/>
    </location>
</feature>
<gene>
    <name evidence="2" type="ORF">O181_114066</name>
</gene>
<comment type="caution">
    <text evidence="2">The sequence shown here is derived from an EMBL/GenBank/DDBJ whole genome shotgun (WGS) entry which is preliminary data.</text>
</comment>
<protein>
    <submittedName>
        <fullName evidence="2">Uncharacterized protein</fullName>
    </submittedName>
</protein>
<keyword evidence="3" id="KW-1185">Reference proteome</keyword>
<organism evidence="2 3">
    <name type="scientific">Austropuccinia psidii MF-1</name>
    <dbReference type="NCBI Taxonomy" id="1389203"/>
    <lineage>
        <taxon>Eukaryota</taxon>
        <taxon>Fungi</taxon>
        <taxon>Dikarya</taxon>
        <taxon>Basidiomycota</taxon>
        <taxon>Pucciniomycotina</taxon>
        <taxon>Pucciniomycetes</taxon>
        <taxon>Pucciniales</taxon>
        <taxon>Sphaerophragmiaceae</taxon>
        <taxon>Austropuccinia</taxon>
    </lineage>
</organism>
<reference evidence="2" key="1">
    <citation type="submission" date="2021-03" db="EMBL/GenBank/DDBJ databases">
        <title>Draft genome sequence of rust myrtle Austropuccinia psidii MF-1, a brazilian biotype.</title>
        <authorList>
            <person name="Quecine M.C."/>
            <person name="Pachon D.M.R."/>
            <person name="Bonatelli M.L."/>
            <person name="Correr F.H."/>
            <person name="Franceschini L.M."/>
            <person name="Leite T.F."/>
            <person name="Margarido G.R.A."/>
            <person name="Almeida C.A."/>
            <person name="Ferrarezi J.A."/>
            <person name="Labate C.A."/>
        </authorList>
    </citation>
    <scope>NUCLEOTIDE SEQUENCE</scope>
    <source>
        <strain evidence="2">MF-1</strain>
    </source>
</reference>
<dbReference type="AlphaFoldDB" id="A0A9Q3K5J1"/>
<name>A0A9Q3K5J1_9BASI</name>
<evidence type="ECO:0000256" key="1">
    <source>
        <dbReference type="SAM" id="MobiDB-lite"/>
    </source>
</evidence>
<accession>A0A9Q3K5J1</accession>
<dbReference type="EMBL" id="AVOT02094028">
    <property type="protein sequence ID" value="MBW0574351.1"/>
    <property type="molecule type" value="Genomic_DNA"/>
</dbReference>
<feature type="compositionally biased region" description="Basic and acidic residues" evidence="1">
    <location>
        <begin position="96"/>
        <end position="137"/>
    </location>
</feature>
<evidence type="ECO:0000313" key="3">
    <source>
        <dbReference type="Proteomes" id="UP000765509"/>
    </source>
</evidence>
<dbReference type="Proteomes" id="UP000765509">
    <property type="component" value="Unassembled WGS sequence"/>
</dbReference>